<dbReference type="InterPro" id="IPR021255">
    <property type="entry name" value="DUF2807"/>
</dbReference>
<gene>
    <name evidence="3" type="ORF">METZ01_LOCUS252594</name>
</gene>
<accession>A0A382IJ70</accession>
<dbReference type="PROSITE" id="PS51257">
    <property type="entry name" value="PROKAR_LIPOPROTEIN"/>
    <property type="match status" value="1"/>
</dbReference>
<protein>
    <recommendedName>
        <fullName evidence="2">Putative auto-transporter adhesin head GIN domain-containing protein</fullName>
    </recommendedName>
</protein>
<dbReference type="Gene3D" id="2.160.20.120">
    <property type="match status" value="1"/>
</dbReference>
<sequence length="256" mass="26762">MKPMRTVALIAFSIMLAGCDTDDDGSVLGVTDGSVHIGPASDAIEGSGVIVTHVVDVNNFSEIEVSHTFNVAITQGDSFSVSVRVDDNMVEHLRVERTESKLQFGLKDGSYNNITLEASVVVPDLDYLDVNGVSRVEVLGFELDHDLELDCSGAIRISETVHVTELEIDVSGASQLLIEGSASRLELDASGASSAGLKDFPVATADVHLSGASSATLRVQKTLEVTASGASRLSFHGTPSPGRVSTSGASTITSLD</sequence>
<dbReference type="AlphaFoldDB" id="A0A382IJ70"/>
<proteinExistence type="predicted"/>
<feature type="domain" description="Putative auto-transporter adhesin head GIN" evidence="2">
    <location>
        <begin position="59"/>
        <end position="239"/>
    </location>
</feature>
<organism evidence="3">
    <name type="scientific">marine metagenome</name>
    <dbReference type="NCBI Taxonomy" id="408172"/>
    <lineage>
        <taxon>unclassified sequences</taxon>
        <taxon>metagenomes</taxon>
        <taxon>ecological metagenomes</taxon>
    </lineage>
</organism>
<dbReference type="EMBL" id="UINC01067758">
    <property type="protein sequence ID" value="SVB99740.1"/>
    <property type="molecule type" value="Genomic_DNA"/>
</dbReference>
<evidence type="ECO:0000259" key="2">
    <source>
        <dbReference type="Pfam" id="PF10988"/>
    </source>
</evidence>
<feature type="region of interest" description="Disordered" evidence="1">
    <location>
        <begin position="232"/>
        <end position="256"/>
    </location>
</feature>
<dbReference type="Pfam" id="PF10988">
    <property type="entry name" value="DUF2807"/>
    <property type="match status" value="1"/>
</dbReference>
<evidence type="ECO:0000256" key="1">
    <source>
        <dbReference type="SAM" id="MobiDB-lite"/>
    </source>
</evidence>
<feature type="compositionally biased region" description="Polar residues" evidence="1">
    <location>
        <begin position="243"/>
        <end position="256"/>
    </location>
</feature>
<name>A0A382IJ70_9ZZZZ</name>
<reference evidence="3" key="1">
    <citation type="submission" date="2018-05" db="EMBL/GenBank/DDBJ databases">
        <authorList>
            <person name="Lanie J.A."/>
            <person name="Ng W.-L."/>
            <person name="Kazmierczak K.M."/>
            <person name="Andrzejewski T.M."/>
            <person name="Davidsen T.M."/>
            <person name="Wayne K.J."/>
            <person name="Tettelin H."/>
            <person name="Glass J.I."/>
            <person name="Rusch D."/>
            <person name="Podicherti R."/>
            <person name="Tsui H.-C.T."/>
            <person name="Winkler M.E."/>
        </authorList>
    </citation>
    <scope>NUCLEOTIDE SEQUENCE</scope>
</reference>
<evidence type="ECO:0000313" key="3">
    <source>
        <dbReference type="EMBL" id="SVB99740.1"/>
    </source>
</evidence>